<evidence type="ECO:0000256" key="3">
    <source>
        <dbReference type="ARBA" id="ARBA00022448"/>
    </source>
</evidence>
<dbReference type="Proteomes" id="UP000182932">
    <property type="component" value="Unassembled WGS sequence"/>
</dbReference>
<dbReference type="GeneID" id="80819008"/>
<keyword evidence="4 5" id="KW-0732">Signal</keyword>
<dbReference type="CDD" id="cd14750">
    <property type="entry name" value="PBP2_TMBP"/>
    <property type="match status" value="1"/>
</dbReference>
<dbReference type="EMBL" id="FNYY01000009">
    <property type="protein sequence ID" value="SEJ72399.1"/>
    <property type="molecule type" value="Genomic_DNA"/>
</dbReference>
<keyword evidence="6" id="KW-0762">Sugar transport</keyword>
<dbReference type="Pfam" id="PF01547">
    <property type="entry name" value="SBP_bac_1"/>
    <property type="match status" value="1"/>
</dbReference>
<dbReference type="InterPro" id="IPR050490">
    <property type="entry name" value="Bact_solute-bd_prot1"/>
</dbReference>
<evidence type="ECO:0000256" key="5">
    <source>
        <dbReference type="SAM" id="SignalP"/>
    </source>
</evidence>
<evidence type="ECO:0000256" key="2">
    <source>
        <dbReference type="ARBA" id="ARBA00008520"/>
    </source>
</evidence>
<dbReference type="SUPFAM" id="SSF53850">
    <property type="entry name" value="Periplasmic binding protein-like II"/>
    <property type="match status" value="1"/>
</dbReference>
<feature type="chain" id="PRO_5037616772" evidence="5">
    <location>
        <begin position="22"/>
        <end position="418"/>
    </location>
</feature>
<comment type="subcellular location">
    <subcellularLocation>
        <location evidence="1">Periplasm</location>
    </subcellularLocation>
</comment>
<dbReference type="Gene3D" id="3.40.190.10">
    <property type="entry name" value="Periplasmic binding protein-like II"/>
    <property type="match status" value="2"/>
</dbReference>
<comment type="similarity">
    <text evidence="2">Belongs to the bacterial solute-binding protein 1 family.</text>
</comment>
<dbReference type="AlphaFoldDB" id="A0A975WB90"/>
<evidence type="ECO:0000313" key="6">
    <source>
        <dbReference type="EMBL" id="SEJ72399.1"/>
    </source>
</evidence>
<proteinExistence type="inferred from homology"/>
<organism evidence="6 7">
    <name type="scientific">Marinovum algicola</name>
    <dbReference type="NCBI Taxonomy" id="42444"/>
    <lineage>
        <taxon>Bacteria</taxon>
        <taxon>Pseudomonadati</taxon>
        <taxon>Pseudomonadota</taxon>
        <taxon>Alphaproteobacteria</taxon>
        <taxon>Rhodobacterales</taxon>
        <taxon>Roseobacteraceae</taxon>
        <taxon>Marinovum</taxon>
    </lineage>
</organism>
<evidence type="ECO:0000256" key="1">
    <source>
        <dbReference type="ARBA" id="ARBA00004418"/>
    </source>
</evidence>
<protein>
    <submittedName>
        <fullName evidence="6">Multiple sugar transport system substrate-binding protein</fullName>
    </submittedName>
</protein>
<feature type="signal peptide" evidence="5">
    <location>
        <begin position="1"/>
        <end position="21"/>
    </location>
</feature>
<sequence>MKFTISALATAAALTALPGFAQELVLSIGSRGYGPAVERNIERYAAENPDVSIEWNKVSDVPGETRKLYVTGLTAKSPTPDIYAVDVIWAGEFAQRGWLEPLNGLLDEATIDAFNPSLLAASTVDGEVHALPLYADGIHFFYRTDLLEKYGLDVPQTWEEVLAASQTITEGEGNPQLYGFVSMWAKIEGLFMNWLAFANGNGGGFYDAEGNVAVNSPANIEATQFMVDLLHEHRITPDSILNARPDDARTLFQQGRAAFLMVQDFVHAPLSADNSPVAGKFDFTRVPYFEGHEDANSTTMGGWFLGINPNSDNKEAAADFLAHFTAQEQQLTAAVEDNRAPTIPGIYDNDAMKGNAVLAKFGKNYDYGVVRPSAGSGSKYPRVSEIMQLEITNALHRQKTVEEALNDAQAQLDALLSE</sequence>
<accession>A0A975WB90</accession>
<reference evidence="6 7" key="1">
    <citation type="submission" date="2016-10" db="EMBL/GenBank/DDBJ databases">
        <authorList>
            <person name="Varghese N."/>
            <person name="Submissions S."/>
        </authorList>
    </citation>
    <scope>NUCLEOTIDE SEQUENCE [LARGE SCALE GENOMIC DNA]</scope>
    <source>
        <strain evidence="6 7">FF3</strain>
    </source>
</reference>
<dbReference type="PANTHER" id="PTHR43649">
    <property type="entry name" value="ARABINOSE-BINDING PROTEIN-RELATED"/>
    <property type="match status" value="1"/>
</dbReference>
<dbReference type="GO" id="GO:0042597">
    <property type="term" value="C:periplasmic space"/>
    <property type="evidence" value="ECO:0007669"/>
    <property type="project" value="UniProtKB-SubCell"/>
</dbReference>
<keyword evidence="3" id="KW-0813">Transport</keyword>
<evidence type="ECO:0000313" key="7">
    <source>
        <dbReference type="Proteomes" id="UP000182932"/>
    </source>
</evidence>
<name>A0A975WB90_9RHOB</name>
<keyword evidence="7" id="KW-1185">Reference proteome</keyword>
<dbReference type="RefSeq" id="WP_074837119.1">
    <property type="nucleotide sequence ID" value="NZ_CATLQZ010000007.1"/>
</dbReference>
<gene>
    <name evidence="6" type="ORF">SAMN04487940_109123</name>
</gene>
<comment type="caution">
    <text evidence="6">The sequence shown here is derived from an EMBL/GenBank/DDBJ whole genome shotgun (WGS) entry which is preliminary data.</text>
</comment>
<evidence type="ECO:0000256" key="4">
    <source>
        <dbReference type="ARBA" id="ARBA00022729"/>
    </source>
</evidence>
<dbReference type="InterPro" id="IPR006059">
    <property type="entry name" value="SBP"/>
</dbReference>
<dbReference type="PANTHER" id="PTHR43649:SF34">
    <property type="entry name" value="ABC TRANSPORTER PERIPLASMIC-BINDING PROTEIN YCJN-RELATED"/>
    <property type="match status" value="1"/>
</dbReference>